<evidence type="ECO:0000256" key="3">
    <source>
        <dbReference type="SAM" id="Phobius"/>
    </source>
</evidence>
<name>A0ABY4ACE8_9BURK</name>
<keyword evidence="3" id="KW-0472">Membrane</keyword>
<feature type="transmembrane region" description="Helical" evidence="3">
    <location>
        <begin position="289"/>
        <end position="311"/>
    </location>
</feature>
<keyword evidence="3" id="KW-0812">Transmembrane</keyword>
<dbReference type="EMBL" id="CP063361">
    <property type="protein sequence ID" value="UOD31644.1"/>
    <property type="molecule type" value="Genomic_DNA"/>
</dbReference>
<keyword evidence="3" id="KW-1133">Transmembrane helix</keyword>
<feature type="repeat" description="TPR" evidence="1">
    <location>
        <begin position="503"/>
        <end position="536"/>
    </location>
</feature>
<protein>
    <submittedName>
        <fullName evidence="4">Tetratricopeptide repeat protein</fullName>
    </submittedName>
</protein>
<evidence type="ECO:0000313" key="5">
    <source>
        <dbReference type="Proteomes" id="UP000831532"/>
    </source>
</evidence>
<feature type="region of interest" description="Disordered" evidence="2">
    <location>
        <begin position="348"/>
        <end position="369"/>
    </location>
</feature>
<evidence type="ECO:0000313" key="4">
    <source>
        <dbReference type="EMBL" id="UOD31644.1"/>
    </source>
</evidence>
<sequence length="607" mass="65369">MDPLICQACGAQLTYAANLQALQCDFCETVTPIPPVAPASGKSGQRIIPLSVDNKAFAFGVLRSLSLNHEVPDDMAERAVLSVKASYLPCLAHDVAYTASWTASFGYSRTESYVDHVNRQVDGQSQRVAVTKTRTVIDWRPASGQDAGKLILLDYAGNKLPAAALPLLDRLYCIILAIPYKSAYHSGVDIEPYSPTPNAALQPSAAQRADEEIGAQVKRHGQGDRQRDWHWNASTSWATSSVYVPVGQVLIDYGGKQYNAWVDGTNNANLVTDALPPNKGKGNHMVRGMIAPVLATAALLLAGMASTSFLHEMKMERLAAVGALWLLLIWRDSRRFKRAQHTRQSALARRALEYGQPAPTPAPEPASRDNGPDLVSLAISLVSTVIVCALLYKLVNDPAAPPTPVPAARAAAAPVAAPVAVHVNQPFKPLQPLPPILLAVDARDWKKVRTLMAQPAPQKQALDIEMSTSASLLEDGIKDLRNKQSDMAILSLSVAVQLNGANLEARSKLGIALMGAGDYEGAREALGDLLDAAPDHLEGWRNMAEAAALAEQPDQADASLRMLLHLSKNPKETTRELQQRAAAGEPDRFSEAVARVLKPAAKKKKRV</sequence>
<dbReference type="InterPro" id="IPR019734">
    <property type="entry name" value="TPR_rpt"/>
</dbReference>
<dbReference type="InterPro" id="IPR011990">
    <property type="entry name" value="TPR-like_helical_dom_sf"/>
</dbReference>
<organism evidence="4 5">
    <name type="scientific">Massilia violaceinigra</name>
    <dbReference type="NCBI Taxonomy" id="2045208"/>
    <lineage>
        <taxon>Bacteria</taxon>
        <taxon>Pseudomonadati</taxon>
        <taxon>Pseudomonadota</taxon>
        <taxon>Betaproteobacteria</taxon>
        <taxon>Burkholderiales</taxon>
        <taxon>Oxalobacteraceae</taxon>
        <taxon>Telluria group</taxon>
        <taxon>Massilia</taxon>
    </lineage>
</organism>
<evidence type="ECO:0000256" key="1">
    <source>
        <dbReference type="PROSITE-ProRule" id="PRU00339"/>
    </source>
</evidence>
<evidence type="ECO:0000256" key="2">
    <source>
        <dbReference type="SAM" id="MobiDB-lite"/>
    </source>
</evidence>
<dbReference type="RefSeq" id="WP_243492758.1">
    <property type="nucleotide sequence ID" value="NZ_CP063361.1"/>
</dbReference>
<accession>A0ABY4ACE8</accession>
<gene>
    <name evidence="4" type="ORF">INH39_08160</name>
</gene>
<reference evidence="4 5" key="1">
    <citation type="submission" date="2020-10" db="EMBL/GenBank/DDBJ databases">
        <title>Genome analysis of Massilia species.</title>
        <authorList>
            <person name="Jung D.-H."/>
        </authorList>
    </citation>
    <scope>NUCLEOTIDE SEQUENCE [LARGE SCALE GENOMIC DNA]</scope>
    <source>
        <strain evidence="5">sipir</strain>
    </source>
</reference>
<dbReference type="Gene3D" id="1.25.40.10">
    <property type="entry name" value="Tetratricopeptide repeat domain"/>
    <property type="match status" value="1"/>
</dbReference>
<dbReference type="PROSITE" id="PS50005">
    <property type="entry name" value="TPR"/>
    <property type="match status" value="1"/>
</dbReference>
<keyword evidence="5" id="KW-1185">Reference proteome</keyword>
<proteinExistence type="predicted"/>
<dbReference type="Proteomes" id="UP000831532">
    <property type="component" value="Chromosome"/>
</dbReference>
<keyword evidence="1" id="KW-0802">TPR repeat</keyword>
<dbReference type="SUPFAM" id="SSF48452">
    <property type="entry name" value="TPR-like"/>
    <property type="match status" value="1"/>
</dbReference>